<name>A0ACC6TDN5_9MICC</name>
<keyword evidence="1" id="KW-0378">Hydrolase</keyword>
<dbReference type="EMBL" id="JBEPNJ010000004">
    <property type="protein sequence ID" value="MET3771796.1"/>
    <property type="molecule type" value="Genomic_DNA"/>
</dbReference>
<protein>
    <submittedName>
        <fullName evidence="1">TIM-barrel fold metal-dependent hydrolase</fullName>
    </submittedName>
</protein>
<evidence type="ECO:0000313" key="2">
    <source>
        <dbReference type="Proteomes" id="UP001549207"/>
    </source>
</evidence>
<gene>
    <name evidence="1" type="ORF">ABIC98_001433</name>
</gene>
<comment type="caution">
    <text evidence="1">The sequence shown here is derived from an EMBL/GenBank/DDBJ whole genome shotgun (WGS) entry which is preliminary data.</text>
</comment>
<accession>A0ACC6TDN5</accession>
<keyword evidence="2" id="KW-1185">Reference proteome</keyword>
<evidence type="ECO:0000313" key="1">
    <source>
        <dbReference type="EMBL" id="MET3771796.1"/>
    </source>
</evidence>
<reference evidence="1" key="1">
    <citation type="submission" date="2024-06" db="EMBL/GenBank/DDBJ databases">
        <title>Genomic Encyclopedia of Type Strains, Phase IV (KMG-IV): sequencing the most valuable type-strain genomes for metagenomic binning, comparative biology and taxonomic classification.</title>
        <authorList>
            <person name="Goeker M."/>
        </authorList>
    </citation>
    <scope>NUCLEOTIDE SEQUENCE</scope>
    <source>
        <strain evidence="1">SJCon</strain>
    </source>
</reference>
<dbReference type="Proteomes" id="UP001549207">
    <property type="component" value="Unassembled WGS sequence"/>
</dbReference>
<organism evidence="1 2">
    <name type="scientific">Arthrobacter nitrophenolicus</name>
    <dbReference type="NCBI Taxonomy" id="683150"/>
    <lineage>
        <taxon>Bacteria</taxon>
        <taxon>Bacillati</taxon>
        <taxon>Actinomycetota</taxon>
        <taxon>Actinomycetes</taxon>
        <taxon>Micrococcales</taxon>
        <taxon>Micrococcaceae</taxon>
        <taxon>Arthrobacter</taxon>
    </lineage>
</organism>
<proteinExistence type="predicted"/>
<sequence>MIVDSHVHVGTAGVPLGPADPETSFAVWRSRAAAVGISRAVLMAAPVGSYAAANRAVARLAQREPSNWLWYVFVNAVADRGHVGAVVAAAHTHGACGIKVHWSDGMATDEVALAASRFGMPVLFDPRGDVQVVARLAARHPGVPWIVPHLSSFADDWRAQQRLIDVLVREPNVFADTSGVRYYDLLEEAIARAGARKVLYGSDGPYLHPAPELAKILALGLAPEDRDLVLAGNVLRLTGPARKAGRHVTPSISRRNTAWV</sequence>